<dbReference type="EMBL" id="JAJHJB010000010">
    <property type="protein sequence ID" value="MCC5465534.1"/>
    <property type="molecule type" value="Genomic_DNA"/>
</dbReference>
<dbReference type="InterPro" id="IPR013783">
    <property type="entry name" value="Ig-like_fold"/>
</dbReference>
<dbReference type="SMART" id="SM00060">
    <property type="entry name" value="FN3"/>
    <property type="match status" value="4"/>
</dbReference>
<comment type="caution">
    <text evidence="2">The sequence shown here is derived from an EMBL/GenBank/DDBJ whole genome shotgun (WGS) entry which is preliminary data.</text>
</comment>
<evidence type="ECO:0000259" key="1">
    <source>
        <dbReference type="SMART" id="SM00060"/>
    </source>
</evidence>
<evidence type="ECO:0000313" key="3">
    <source>
        <dbReference type="Proteomes" id="UP001165492"/>
    </source>
</evidence>
<feature type="domain" description="Fibronectin type-III" evidence="1">
    <location>
        <begin position="752"/>
        <end position="819"/>
    </location>
</feature>
<feature type="domain" description="Fibronectin type-III" evidence="1">
    <location>
        <begin position="846"/>
        <end position="924"/>
    </location>
</feature>
<dbReference type="RefSeq" id="WP_229534784.1">
    <property type="nucleotide sequence ID" value="NZ_JAJHJB010000010.1"/>
</dbReference>
<dbReference type="Proteomes" id="UP001165492">
    <property type="component" value="Unassembled WGS sequence"/>
</dbReference>
<feature type="domain" description="Fibronectin type-III" evidence="1">
    <location>
        <begin position="588"/>
        <end position="644"/>
    </location>
</feature>
<dbReference type="InterPro" id="IPR036116">
    <property type="entry name" value="FN3_sf"/>
</dbReference>
<gene>
    <name evidence="2" type="ORF">LMF89_09185</name>
</gene>
<feature type="domain" description="Fibronectin type-III" evidence="1">
    <location>
        <begin position="662"/>
        <end position="738"/>
    </location>
</feature>
<dbReference type="InterPro" id="IPR003961">
    <property type="entry name" value="FN3_dom"/>
</dbReference>
<accession>A0ABS8HUG9</accession>
<keyword evidence="3" id="KW-1185">Reference proteome</keyword>
<organism evidence="2 3">
    <name type="scientific">Pelosinus baikalensis</name>
    <dbReference type="NCBI Taxonomy" id="2892015"/>
    <lineage>
        <taxon>Bacteria</taxon>
        <taxon>Bacillati</taxon>
        <taxon>Bacillota</taxon>
        <taxon>Negativicutes</taxon>
        <taxon>Selenomonadales</taxon>
        <taxon>Sporomusaceae</taxon>
        <taxon>Pelosinus</taxon>
    </lineage>
</organism>
<reference evidence="2" key="1">
    <citation type="submission" date="2021-11" db="EMBL/GenBank/DDBJ databases">
        <title>Description of a new species Pelosinus isolated from the bottom sediments of Lake Baikal.</title>
        <authorList>
            <person name="Zakharyuk A."/>
        </authorList>
    </citation>
    <scope>NUCLEOTIDE SEQUENCE</scope>
    <source>
        <strain evidence="2">Bkl1</strain>
    </source>
</reference>
<dbReference type="Gene3D" id="2.60.40.10">
    <property type="entry name" value="Immunoglobulins"/>
    <property type="match status" value="4"/>
</dbReference>
<evidence type="ECO:0000313" key="2">
    <source>
        <dbReference type="EMBL" id="MCC5465534.1"/>
    </source>
</evidence>
<protein>
    <recommendedName>
        <fullName evidence="1">Fibronectin type-III domain-containing protein</fullName>
    </recommendedName>
</protein>
<name>A0ABS8HUG9_9FIRM</name>
<dbReference type="SUPFAM" id="SSF49265">
    <property type="entry name" value="Fibronectin type III"/>
    <property type="match status" value="2"/>
</dbReference>
<proteinExistence type="predicted"/>
<sequence length="1444" mass="160155">MPSVIGAAAWKFVVKTVVSFAISTITNKIFGPKAKSNSPTYSFGVLQTQTNSGLVMPLIYGKVKCAGNMIWASPPGEIQHKIVSFGVGKIKGFSDVRLNDIPIGDVTLISIQNTMYPDATVKVGNVPDWKSGIYCRSSGDSFSLDCQAGITIQNIVDAINKHAEHGWTATTTLGNIGSDQIPNTKVSITNFWGVECYETPYAPHKVMLPGCSYTAYLGDGEQLIDNRVTGETQEEKAKLIGGLKYDAYLAITAKASEKLTGDFNVTATVEGRIVKVYSSPTTYTEQWTDNPAWCELDFKTSVDGCGMDMSSIDIQTYLTAAPYFDFLVNGQKRFTLNLILDEKKSRQDWLTEIFSVCRSYPTYQRGLHGILVDKPEPVSQIFIVGPDESIETWWQDNEEDVERLQIEYVDPEYEYTKVVAQADRVQLAGETSQFRNKTPLTKKISVYGINNFPQASQLAWFHLNKAQTCPEWLQYTTNKRALNRSIGDVVGIWNPITEVAEPGLTYKRYRIMQMTEPQENKITMVMQEYNPLLYTDQQGSVAPVINVTKLANPAAPPPEVEDIQLAQVYYRQNDGTIMSYITGACTFPDFGNFSEARLEYSTDIGLTWTDAGKTNSDGTFIIDNVKTGINYLVRIKVVNRMGIVSNGVVSEPIYITGKDAPPSNVPSLTTTIDSTDSTKINLTWPAVTDIDLRGYRLMEGETILTFTPILDTRYTYIAKSSRQYVFSVVAADNSGNPSEIPAVKLIDITVEPSQVAGFSAVLQDTDRSRLNLSWKGNSEQDISYYEIRVGDDWEHSTLIATQLKANTYTHVLTAEGSQNFMIKAINIAGFASQQFASQRLQITLRPDTVTNLQAVQEPRDRSMVKVTWTASPGKDIAGYELRYGNDWASGTLISTVKESTYWWYIPASGTYNIMVQARTVAGYVSNIANETIAAMIEAYDVTGFGAIQLITDRTKIRLSWDQPLSLDVAYFEIRKGTTWDTGIVVGQRVTGTYYDVIVTEEISQTFWIKSVTVAGKYSQNPAKVEGIFNMNPDPVTNILLAQDVNDRSVLNISFTGISESDLVAYEIRVGYAWDTAVKIGETKELRWTYKPPSTGDVKVIIKSENSAGYYSDEASENIYVMLEPATVTGLQVLQNGEYNELFWDKHPDPDVVAYEIREGASFELGALVASGVTLNSYAVKVDVERNYRYHIKAINRANKYSINAVTQSVFVENLPPKNVILTYDDITLQTGTMDNVEFGQSLINWSNIGGIFSDYPTTKFSDIGGQNVLKLLKSGGVYPSSGTYICQTIDVGQIITANISMRFISSVILRGTGSAVLQIRTSRDGMTWTAWQDFRPAQYTFRYLDRMIILGTTDPTKTPEVNQITTSIDVDDVEAVGSVLIPVGGATISYGKNFYTVPIVTPMALGDNKFPQVLTKTDTEFTVKIVNRAGTDVGGQLDWRAKGY</sequence>